<accession>A0A9W7WXD4</accession>
<dbReference type="CDD" id="cd00882">
    <property type="entry name" value="Ras_like_GTPase"/>
    <property type="match status" value="1"/>
</dbReference>
<dbReference type="AlphaFoldDB" id="A0A9W7WXD4"/>
<dbReference type="GO" id="GO:0006955">
    <property type="term" value="P:immune response"/>
    <property type="evidence" value="ECO:0007669"/>
    <property type="project" value="TreeGrafter"/>
</dbReference>
<dbReference type="EMBL" id="JAFHDT010000004">
    <property type="protein sequence ID" value="KAI7810420.1"/>
    <property type="molecule type" value="Genomic_DNA"/>
</dbReference>
<proteinExistence type="predicted"/>
<evidence type="ECO:0000313" key="1">
    <source>
        <dbReference type="EMBL" id="KAI7810420.1"/>
    </source>
</evidence>
<dbReference type="Gene3D" id="3.40.50.300">
    <property type="entry name" value="P-loop containing nucleotide triphosphate hydrolases"/>
    <property type="match status" value="1"/>
</dbReference>
<dbReference type="PANTHER" id="PTHR14241">
    <property type="entry name" value="INTERFERON-INDUCED PROTEIN 44"/>
    <property type="match status" value="1"/>
</dbReference>
<sequence>MKLFYNIKLPLPPPHAPYAFGKNQFDEPWRTIIWSEPTQNLLRTLNGFQPGNLEVNTLRILLHGPVGAGKSSFINSVDSCLRGLISTRALPDAIGGESFTLGNVCVCFQCKTYKLRKDTPDSYYPFTFTDVMGLSGTDRSQTDNIIQILHGRIRNDYTVKDPWYNKNPSLKDKIHCLVSVLPADTVSLMKDDVIGQMRQVRKRARDLGIPQVIIMTKVDEACPLVKANLKKVYTSKKIKEKMEECSVKLGVPMNCIFPVKNCHEEDANNTKIDILILKAVKQIVHFANDYVEDQEENE</sequence>
<dbReference type="PANTHER" id="PTHR14241:SF1">
    <property type="entry name" value="INTERFERON-INDUCED PROTEIN 44-RELATED"/>
    <property type="match status" value="1"/>
</dbReference>
<organism evidence="1 2">
    <name type="scientific">Triplophysa rosa</name>
    <name type="common">Cave loach</name>
    <dbReference type="NCBI Taxonomy" id="992332"/>
    <lineage>
        <taxon>Eukaryota</taxon>
        <taxon>Metazoa</taxon>
        <taxon>Chordata</taxon>
        <taxon>Craniata</taxon>
        <taxon>Vertebrata</taxon>
        <taxon>Euteleostomi</taxon>
        <taxon>Actinopterygii</taxon>
        <taxon>Neopterygii</taxon>
        <taxon>Teleostei</taxon>
        <taxon>Ostariophysi</taxon>
        <taxon>Cypriniformes</taxon>
        <taxon>Nemacheilidae</taxon>
        <taxon>Triplophysa</taxon>
    </lineage>
</organism>
<dbReference type="SUPFAM" id="SSF52540">
    <property type="entry name" value="P-loop containing nucleoside triphosphate hydrolases"/>
    <property type="match status" value="1"/>
</dbReference>
<name>A0A9W7WXD4_TRIRA</name>
<protein>
    <submittedName>
        <fullName evidence="1">Interferon-induced protein 44</fullName>
    </submittedName>
</protein>
<dbReference type="InterPro" id="IPR027417">
    <property type="entry name" value="P-loop_NTPase"/>
</dbReference>
<reference evidence="1" key="1">
    <citation type="submission" date="2021-02" db="EMBL/GenBank/DDBJ databases">
        <title>Comparative genomics reveals that relaxation of natural selection precedes convergent phenotypic evolution of cavefish.</title>
        <authorList>
            <person name="Peng Z."/>
        </authorList>
    </citation>
    <scope>NUCLEOTIDE SEQUENCE</scope>
    <source>
        <tissue evidence="1">Muscle</tissue>
    </source>
</reference>
<dbReference type="Proteomes" id="UP001059041">
    <property type="component" value="Linkage Group LG4"/>
</dbReference>
<gene>
    <name evidence="1" type="ORF">IRJ41_001412</name>
</gene>
<keyword evidence="2" id="KW-1185">Reference proteome</keyword>
<evidence type="ECO:0000313" key="2">
    <source>
        <dbReference type="Proteomes" id="UP001059041"/>
    </source>
</evidence>
<comment type="caution">
    <text evidence="1">The sequence shown here is derived from an EMBL/GenBank/DDBJ whole genome shotgun (WGS) entry which is preliminary data.</text>
</comment>